<organism evidence="1 2">
    <name type="scientific">Araneus ventricosus</name>
    <name type="common">Orbweaver spider</name>
    <name type="synonym">Epeira ventricosa</name>
    <dbReference type="NCBI Taxonomy" id="182803"/>
    <lineage>
        <taxon>Eukaryota</taxon>
        <taxon>Metazoa</taxon>
        <taxon>Ecdysozoa</taxon>
        <taxon>Arthropoda</taxon>
        <taxon>Chelicerata</taxon>
        <taxon>Arachnida</taxon>
        <taxon>Araneae</taxon>
        <taxon>Araneomorphae</taxon>
        <taxon>Entelegynae</taxon>
        <taxon>Araneoidea</taxon>
        <taxon>Araneidae</taxon>
        <taxon>Araneus</taxon>
    </lineage>
</organism>
<dbReference type="EMBL" id="BGPR01000006">
    <property type="protein sequence ID" value="GBL74824.1"/>
    <property type="molecule type" value="Genomic_DNA"/>
</dbReference>
<evidence type="ECO:0000313" key="1">
    <source>
        <dbReference type="EMBL" id="GBL74824.1"/>
    </source>
</evidence>
<dbReference type="AlphaFoldDB" id="A0A4Y2A7C8"/>
<reference evidence="1 2" key="1">
    <citation type="journal article" date="2019" name="Sci. Rep.">
        <title>Orb-weaving spider Araneus ventricosus genome elucidates the spidroin gene catalogue.</title>
        <authorList>
            <person name="Kono N."/>
            <person name="Nakamura H."/>
            <person name="Ohtoshi R."/>
            <person name="Moran D.A.P."/>
            <person name="Shinohara A."/>
            <person name="Yoshida Y."/>
            <person name="Fujiwara M."/>
            <person name="Mori M."/>
            <person name="Tomita M."/>
            <person name="Arakawa K."/>
        </authorList>
    </citation>
    <scope>NUCLEOTIDE SEQUENCE [LARGE SCALE GENOMIC DNA]</scope>
</reference>
<sequence>MTSVQPIDAESDTFLENKENATTSSVKYHKCLLKFKSAARATTGSYFSYMFRDYDTSSAISDYMACAEIVLIVSRETPS</sequence>
<name>A0A4Y2A7C8_ARAVE</name>
<protein>
    <submittedName>
        <fullName evidence="1">Uncharacterized protein</fullName>
    </submittedName>
</protein>
<evidence type="ECO:0000313" key="2">
    <source>
        <dbReference type="Proteomes" id="UP000499080"/>
    </source>
</evidence>
<accession>A0A4Y2A7C8</accession>
<comment type="caution">
    <text evidence="1">The sequence shown here is derived from an EMBL/GenBank/DDBJ whole genome shotgun (WGS) entry which is preliminary data.</text>
</comment>
<gene>
    <name evidence="1" type="ORF">AVEN_243673_1</name>
</gene>
<keyword evidence="2" id="KW-1185">Reference proteome</keyword>
<dbReference type="Proteomes" id="UP000499080">
    <property type="component" value="Unassembled WGS sequence"/>
</dbReference>
<proteinExistence type="predicted"/>